<dbReference type="PROSITE" id="PS51387">
    <property type="entry name" value="FAD_PCMH"/>
    <property type="match status" value="1"/>
</dbReference>
<feature type="active site" description="Proton donor/acceptor" evidence="9">
    <location>
        <position position="752"/>
    </location>
</feature>
<evidence type="ECO:0000256" key="4">
    <source>
        <dbReference type="ARBA" id="ARBA00011738"/>
    </source>
</evidence>
<evidence type="ECO:0000256" key="9">
    <source>
        <dbReference type="PIRSR" id="PIRSR625650-1"/>
    </source>
</evidence>
<dbReference type="InterPro" id="IPR016166">
    <property type="entry name" value="FAD-bd_PCMH"/>
</dbReference>
<keyword evidence="13" id="KW-0443">Lipid metabolism</keyword>
<evidence type="ECO:0000313" key="15">
    <source>
        <dbReference type="EMBL" id="KAF6199023.1"/>
    </source>
</evidence>
<comment type="subunit">
    <text evidence="4 13">Homodimer.</text>
</comment>
<evidence type="ECO:0000256" key="13">
    <source>
        <dbReference type="RuleBase" id="RU363113"/>
    </source>
</evidence>
<dbReference type="SUPFAM" id="SSF54236">
    <property type="entry name" value="Ubiquitin-like"/>
    <property type="match status" value="1"/>
</dbReference>
<feature type="binding site" evidence="11">
    <location>
        <begin position="418"/>
        <end position="424"/>
    </location>
    <ligand>
        <name>FAD</name>
        <dbReference type="ChEBI" id="CHEBI:57692"/>
    </ligand>
</feature>
<dbReference type="InterPro" id="IPR004113">
    <property type="entry name" value="FAD-bd_oxidored_4_C"/>
</dbReference>
<dbReference type="EC" id="2.5.1.26" evidence="5 13"/>
<keyword evidence="16" id="KW-1185">Reference proteome</keyword>
<evidence type="ECO:0000256" key="5">
    <source>
        <dbReference type="ARBA" id="ARBA00012385"/>
    </source>
</evidence>
<proteinExistence type="inferred from homology"/>
<evidence type="ECO:0000256" key="2">
    <source>
        <dbReference type="ARBA" id="ARBA00004670"/>
    </source>
</evidence>
<keyword evidence="6 13" id="KW-0285">Flavoprotein</keyword>
<dbReference type="InterPro" id="IPR016169">
    <property type="entry name" value="FAD-bd_PCMH_sub2"/>
</dbReference>
<dbReference type="Gene3D" id="3.30.43.10">
    <property type="entry name" value="Uridine Diphospho-n-acetylenolpyruvylglucosamine Reductase, domain 2"/>
    <property type="match status" value="2"/>
</dbReference>
<dbReference type="CDD" id="cd01763">
    <property type="entry name" value="Ubl_SUMO_like"/>
    <property type="match status" value="1"/>
</dbReference>
<evidence type="ECO:0000259" key="14">
    <source>
        <dbReference type="PROSITE" id="PS51387"/>
    </source>
</evidence>
<evidence type="ECO:0000256" key="7">
    <source>
        <dbReference type="ARBA" id="ARBA00022827"/>
    </source>
</evidence>
<comment type="caution">
    <text evidence="15">The sequence shown here is derived from an EMBL/GenBank/DDBJ whole genome shotgun (WGS) entry which is preliminary data.</text>
</comment>
<evidence type="ECO:0000256" key="6">
    <source>
        <dbReference type="ARBA" id="ARBA00022630"/>
    </source>
</evidence>
<feature type="binding site" evidence="11">
    <location>
        <begin position="492"/>
        <end position="495"/>
    </location>
    <ligand>
        <name>FAD</name>
        <dbReference type="ChEBI" id="CHEBI:57692"/>
    </ligand>
</feature>
<dbReference type="InterPro" id="IPR016164">
    <property type="entry name" value="FAD-linked_Oxase-like_C"/>
</dbReference>
<dbReference type="Gene3D" id="3.10.20.90">
    <property type="entry name" value="Phosphatidylinositol 3-kinase Catalytic Subunit, Chain A, domain 1"/>
    <property type="match status" value="2"/>
</dbReference>
<accession>A0A8S9WQU6</accession>
<evidence type="ECO:0000256" key="3">
    <source>
        <dbReference type="ARBA" id="ARBA00008000"/>
    </source>
</evidence>
<evidence type="ECO:0000256" key="11">
    <source>
        <dbReference type="PIRSR" id="PIRSR625650-3"/>
    </source>
</evidence>
<keyword evidence="8 13" id="KW-0576">Peroxisome</keyword>
<dbReference type="Pfam" id="PF02913">
    <property type="entry name" value="FAD-oxidase_C"/>
    <property type="match status" value="1"/>
</dbReference>
<dbReference type="SUPFAM" id="SSF55103">
    <property type="entry name" value="FAD-linked oxidases, C-terminal domain"/>
    <property type="match status" value="1"/>
</dbReference>
<feature type="domain" description="FAD-binding PCMH-type" evidence="14">
    <location>
        <begin position="385"/>
        <end position="560"/>
    </location>
</feature>
<dbReference type="AlphaFoldDB" id="A0A8S9WQU6"/>
<dbReference type="Gene3D" id="3.30.70.3450">
    <property type="match status" value="1"/>
</dbReference>
<dbReference type="InterPro" id="IPR016171">
    <property type="entry name" value="Vanillyl_alc_oxidase_C-sub2"/>
</dbReference>
<evidence type="ECO:0000313" key="16">
    <source>
        <dbReference type="Proteomes" id="UP000466442"/>
    </source>
</evidence>
<protein>
    <recommendedName>
        <fullName evidence="5 13">Alkylglycerone-phosphate synthase</fullName>
        <shortName evidence="13">Alkyl-DHAP synthase</shortName>
        <ecNumber evidence="5 13">2.5.1.26</ecNumber>
    </recommendedName>
</protein>
<dbReference type="InterPro" id="IPR006094">
    <property type="entry name" value="Oxid_FAD_bind_N"/>
</dbReference>
<dbReference type="PANTHER" id="PTHR46568">
    <property type="entry name" value="ALKYLDIHYDROXYACETONEPHOSPHATE SYNTHASE, PEROXISOMAL"/>
    <property type="match status" value="1"/>
</dbReference>
<dbReference type="Gene3D" id="3.30.465.10">
    <property type="match status" value="1"/>
</dbReference>
<dbReference type="InterPro" id="IPR016167">
    <property type="entry name" value="FAD-bd_PCMH_sub1"/>
</dbReference>
<dbReference type="Proteomes" id="UP000466442">
    <property type="component" value="Unassembled WGS sequence"/>
</dbReference>
<keyword evidence="7 11" id="KW-0274">FAD</keyword>
<dbReference type="GO" id="GO:0071949">
    <property type="term" value="F:FAD binding"/>
    <property type="evidence" value="ECO:0007669"/>
    <property type="project" value="InterPro"/>
</dbReference>
<keyword evidence="13" id="KW-0444">Lipid biosynthesis</keyword>
<evidence type="ECO:0000256" key="1">
    <source>
        <dbReference type="ARBA" id="ARBA00004275"/>
    </source>
</evidence>
<dbReference type="InterPro" id="IPR036318">
    <property type="entry name" value="FAD-bd_PCMH-like_sf"/>
</dbReference>
<dbReference type="InterPro" id="IPR029071">
    <property type="entry name" value="Ubiquitin-like_domsf"/>
</dbReference>
<dbReference type="Pfam" id="PF01565">
    <property type="entry name" value="FAD_binding_4"/>
    <property type="match status" value="1"/>
</dbReference>
<dbReference type="Gene3D" id="3.30.300.330">
    <property type="match status" value="1"/>
</dbReference>
<comment type="function">
    <text evidence="13">Catalyzes the exchange of an acyl for a long-chain alkyl group and the formation of the ether bond in the biosynthesis of ether phospholipids.</text>
</comment>
<dbReference type="Gene3D" id="1.10.45.10">
    <property type="entry name" value="Vanillyl-alcohol Oxidase, Chain A, domain 4"/>
    <property type="match status" value="1"/>
</dbReference>
<reference evidence="15" key="1">
    <citation type="journal article" date="2021" name="Mol. Ecol. Resour.">
        <title>Apolygus lucorum genome provides insights into omnivorousness and mesophyll feeding.</title>
        <authorList>
            <person name="Liu Y."/>
            <person name="Liu H."/>
            <person name="Wang H."/>
            <person name="Huang T."/>
            <person name="Liu B."/>
            <person name="Yang B."/>
            <person name="Yin L."/>
            <person name="Li B."/>
            <person name="Zhang Y."/>
            <person name="Zhang S."/>
            <person name="Jiang F."/>
            <person name="Zhang X."/>
            <person name="Ren Y."/>
            <person name="Wang B."/>
            <person name="Wang S."/>
            <person name="Lu Y."/>
            <person name="Wu K."/>
            <person name="Fan W."/>
            <person name="Wang G."/>
        </authorList>
    </citation>
    <scope>NUCLEOTIDE SEQUENCE</scope>
    <source>
        <strain evidence="15">12Hb</strain>
    </source>
</reference>
<feature type="binding site" evidence="10">
    <location>
        <position position="690"/>
    </location>
    <ligand>
        <name>substrate</name>
    </ligand>
</feature>
<feature type="binding site" evidence="11">
    <location>
        <begin position="544"/>
        <end position="550"/>
    </location>
    <ligand>
        <name>FAD</name>
        <dbReference type="ChEBI" id="CHEBI:57692"/>
    </ligand>
</feature>
<name>A0A8S9WQU6_APOLU</name>
<dbReference type="OrthoDB" id="7786253at2759"/>
<keyword evidence="13" id="KW-0808">Transferase</keyword>
<dbReference type="SUPFAM" id="SSF56176">
    <property type="entry name" value="FAD-binding/transporter-associated domain-like"/>
    <property type="match status" value="1"/>
</dbReference>
<dbReference type="EMBL" id="WIXP02000015">
    <property type="protein sequence ID" value="KAF6199023.1"/>
    <property type="molecule type" value="Genomic_DNA"/>
</dbReference>
<evidence type="ECO:0000256" key="10">
    <source>
        <dbReference type="PIRSR" id="PIRSR625650-2"/>
    </source>
</evidence>
<comment type="cofactor">
    <cofactor evidence="11 13">
        <name>FAD</name>
        <dbReference type="ChEBI" id="CHEBI:57692"/>
    </cofactor>
</comment>
<feature type="site" description="Important for enzyme activity" evidence="12">
    <location>
        <position position="595"/>
    </location>
</feature>
<evidence type="ECO:0000256" key="8">
    <source>
        <dbReference type="ARBA" id="ARBA00023140"/>
    </source>
</evidence>
<sequence>MTTPKSGEEKQEEYEARLEQRLLGAAKLQGVIPKKRSEIVKWNGWGYNDSKFIVKPGPMVAFTGNRYPIGEMDLPGFTEWVIHTFDIDISRTNPSVPLPPPEAYPKPNIPEEFVEEVEKTGMSFSLEGEDRLMRCHGQTLHDIYTLRFDLEKSIPRIPDIVVWPGKLFSRVTNQLVSFKDCMSSQIKMSDFDITIELSDDDDDLETEETIRVIWVHTMKMHHPSVYVNQPLEKVFEEMSKMYNIPREFVDIRYNDEPVSPSDSLESLGFRVALDTLYASKALQAAPSASESISEPGKNKLHVKCLVKDRNRPLNYYLNPRQNLIALFEALAKELEVPSSQLKVKFDGDLVSAKDTPQSLDLDGGECFDDSAPILPVKIYFEFSYLHNGPEDELDGPETHDHVVKLVELADKLGLVIIPYGGGTSVSGAVTCPDNELRPINQIFWLDRKNLLICCQCGLVGQDLERYLQSRGFTVGHEPDSYEFSTVGGWVATRASGMKKNVYGNIEDLLVSAKMVTPRGVLHKKGLSPRQSVGPDFNHVVLGSEGTLGVVTEVVLKIRPVAEVRKYGSLVFPTFSDGVNCMREIAKQRCQPASIRLMDNEQFRFGQSLKPPGGYLGSLSEAFKKAYLSNVKRFDLNMMCVATLLFEGTKKSVEQQEAKIYEIVKQFDGFPGGEKNGERGYMLTFVIAYIRDIGLEFNVVAESFETSVPWARTLNLCRNVKYVIGKECIKHNVKKFFISHRVTQTYDSGCCVYFYFAFNWEGQDDPIGTYESIEAAARDEILVNGGSLSHHHGVGKLRARWYRSQVSELGETLFRHAKHVLDPNNVFGAANLLDDNVLHTKAKL</sequence>
<comment type="pathway">
    <text evidence="2 13">Glycerolipid metabolism; ether lipid biosynthesis.</text>
</comment>
<dbReference type="PANTHER" id="PTHR46568:SF1">
    <property type="entry name" value="ALKYLDIHYDROXYACETONEPHOSPHATE SYNTHASE, PEROXISOMAL"/>
    <property type="match status" value="1"/>
</dbReference>
<dbReference type="GO" id="GO:0008609">
    <property type="term" value="F:alkylglycerone-phosphate synthase activity"/>
    <property type="evidence" value="ECO:0007669"/>
    <property type="project" value="UniProtKB-EC"/>
</dbReference>
<comment type="catalytic activity">
    <reaction evidence="13">
        <text>a long chain fatty alcohol + a 1-acylglycerone 3-phosphate = a 1-O-alkylglycerone 3-phosphate + a long-chain fatty acid + H(+)</text>
        <dbReference type="Rhea" id="RHEA:36171"/>
        <dbReference type="ChEBI" id="CHEBI:15378"/>
        <dbReference type="ChEBI" id="CHEBI:17135"/>
        <dbReference type="ChEBI" id="CHEBI:57534"/>
        <dbReference type="ChEBI" id="CHEBI:57560"/>
        <dbReference type="ChEBI" id="CHEBI:73315"/>
        <dbReference type="EC" id="2.5.1.26"/>
    </reaction>
</comment>
<gene>
    <name evidence="15" type="ORF">GE061_007046</name>
</gene>
<feature type="binding site" evidence="11">
    <location>
        <begin position="479"/>
        <end position="485"/>
    </location>
    <ligand>
        <name>FAD</name>
        <dbReference type="ChEBI" id="CHEBI:57692"/>
    </ligand>
</feature>
<organism evidence="15 16">
    <name type="scientific">Apolygus lucorum</name>
    <name type="common">Small green plant bug</name>
    <name type="synonym">Lygocoris lucorum</name>
    <dbReference type="NCBI Taxonomy" id="248454"/>
    <lineage>
        <taxon>Eukaryota</taxon>
        <taxon>Metazoa</taxon>
        <taxon>Ecdysozoa</taxon>
        <taxon>Arthropoda</taxon>
        <taxon>Hexapoda</taxon>
        <taxon>Insecta</taxon>
        <taxon>Pterygota</taxon>
        <taxon>Neoptera</taxon>
        <taxon>Paraneoptera</taxon>
        <taxon>Hemiptera</taxon>
        <taxon>Heteroptera</taxon>
        <taxon>Panheteroptera</taxon>
        <taxon>Cimicomorpha</taxon>
        <taxon>Miridae</taxon>
        <taxon>Mirini</taxon>
        <taxon>Apolygus</taxon>
    </lineage>
</organism>
<evidence type="ECO:0000256" key="12">
    <source>
        <dbReference type="PIRSR" id="PIRSR625650-4"/>
    </source>
</evidence>
<dbReference type="GO" id="GO:0005777">
    <property type="term" value="C:peroxisome"/>
    <property type="evidence" value="ECO:0007669"/>
    <property type="project" value="UniProtKB-SubCell"/>
</dbReference>
<dbReference type="Gene3D" id="3.30.160.650">
    <property type="match status" value="1"/>
</dbReference>
<dbReference type="InterPro" id="IPR025650">
    <property type="entry name" value="Alkyl-DHAP_Synthase"/>
</dbReference>
<comment type="subcellular location">
    <subcellularLocation>
        <location evidence="1 13">Peroxisome</location>
    </subcellularLocation>
</comment>
<dbReference type="GO" id="GO:0008610">
    <property type="term" value="P:lipid biosynthetic process"/>
    <property type="evidence" value="ECO:0007669"/>
    <property type="project" value="InterPro"/>
</dbReference>
<comment type="similarity">
    <text evidence="3 13">Belongs to the FAD-binding oxidoreductase/transferase type 4 family.</text>
</comment>